<dbReference type="Proteomes" id="UP000230069">
    <property type="component" value="Unassembled WGS sequence"/>
</dbReference>
<evidence type="ECO:0000313" key="2">
    <source>
        <dbReference type="EMBL" id="PIA56762.1"/>
    </source>
</evidence>
<reference evidence="2 3" key="1">
    <citation type="submission" date="2017-09" db="EMBL/GenBank/DDBJ databases">
        <title>WGS assembly of Aquilegia coerulea Goldsmith.</title>
        <authorList>
            <person name="Hodges S."/>
            <person name="Kramer E."/>
            <person name="Nordborg M."/>
            <person name="Tomkins J."/>
            <person name="Borevitz J."/>
            <person name="Derieg N."/>
            <person name="Yan J."/>
            <person name="Mihaltcheva S."/>
            <person name="Hayes R.D."/>
            <person name="Rokhsar D."/>
        </authorList>
    </citation>
    <scope>NUCLEOTIDE SEQUENCE [LARGE SCALE GENOMIC DNA]</scope>
    <source>
        <strain evidence="3">cv. Goldsmith</strain>
    </source>
</reference>
<proteinExistence type="predicted"/>
<dbReference type="InterPro" id="IPR046958">
    <property type="entry name" value="RBK1/2/STUNTED"/>
</dbReference>
<dbReference type="PROSITE" id="PS00108">
    <property type="entry name" value="PROTEIN_KINASE_ST"/>
    <property type="match status" value="1"/>
</dbReference>
<dbReference type="EMBL" id="KZ305024">
    <property type="protein sequence ID" value="PIA56767.1"/>
    <property type="molecule type" value="Genomic_DNA"/>
</dbReference>
<evidence type="ECO:0000313" key="3">
    <source>
        <dbReference type="Proteomes" id="UP000230069"/>
    </source>
</evidence>
<dbReference type="InterPro" id="IPR008271">
    <property type="entry name" value="Ser/Thr_kinase_AS"/>
</dbReference>
<dbReference type="Gene3D" id="1.10.510.10">
    <property type="entry name" value="Transferase(Phosphotransferase) domain 1"/>
    <property type="match status" value="1"/>
</dbReference>
<dbReference type="AlphaFoldDB" id="A0A2G5ELX6"/>
<dbReference type="GO" id="GO:0004672">
    <property type="term" value="F:protein kinase activity"/>
    <property type="evidence" value="ECO:0007669"/>
    <property type="project" value="InterPro"/>
</dbReference>
<dbReference type="Gene3D" id="3.30.200.20">
    <property type="entry name" value="Phosphorylase Kinase, domain 1"/>
    <property type="match status" value="1"/>
</dbReference>
<feature type="domain" description="Protein kinase" evidence="1">
    <location>
        <begin position="243"/>
        <end position="516"/>
    </location>
</feature>
<dbReference type="Pfam" id="PF00069">
    <property type="entry name" value="Pkinase"/>
    <property type="match status" value="1"/>
</dbReference>
<dbReference type="EMBL" id="KZ305024">
    <property type="protein sequence ID" value="PIA56765.1"/>
    <property type="molecule type" value="Genomic_DNA"/>
</dbReference>
<dbReference type="FunFam" id="1.10.510.10:FF:000095">
    <property type="entry name" value="protein STRUBBELIG-RECEPTOR FAMILY 8"/>
    <property type="match status" value="1"/>
</dbReference>
<dbReference type="OrthoDB" id="4062651at2759"/>
<dbReference type="PROSITE" id="PS50011">
    <property type="entry name" value="PROTEIN_KINASE_DOM"/>
    <property type="match status" value="1"/>
</dbReference>
<accession>A0A2G5ELX6</accession>
<dbReference type="PANTHER" id="PTHR47987">
    <property type="entry name" value="OS08G0249100 PROTEIN"/>
    <property type="match status" value="1"/>
</dbReference>
<dbReference type="SUPFAM" id="SSF56112">
    <property type="entry name" value="Protein kinase-like (PK-like)"/>
    <property type="match status" value="1"/>
</dbReference>
<dbReference type="EMBL" id="KZ305024">
    <property type="protein sequence ID" value="PIA56762.1"/>
    <property type="molecule type" value="Genomic_DNA"/>
</dbReference>
<sequence length="542" mass="61220">MMIGSPRLDNEALAILGTKTSKRKRTIVVGLKSHNCSREMLLRLLTIVVLPGDTVLAIHVQEPIDTFDPNSFHIHEDLCKSKQVDFLVKVCTGGSFITVLIQQVILHFASILVLGCSSSRPKESVVSSLQDLPPTCFILVMDNSGCILVKQIGASQCTPMNRSLSSHNSYAKDELHLPKALPMLATSRSLPTHAGTGLQKVKNTVQFLNTKIQKQFQQVAPLESKGTSRRFTEREIERATDKFSPLMVIGHSSHSIVYRANLKDGQVAAVKVLKITNLSREELLQEVDILSGLNHEHIVHLLGYCYSKDMQAVVYNLLQGSLKQNLKCLRWKERMNVAVGVAKALRYLHRSCSPPIIHRDVKSSNILLSHHFRPQLSDFGTAMVYHQPQKSLATREQHHVVGTFGYMAPEYVMYGKVNEKTDVYSYGVVLLELITGKAAIQKNMEFKHGSLVLWARSLLSHGLSEQLIDPNLNEDYNNEEMQRMMTAAQLCLRDSSSRRPSITKIIKLLEEPQYWVKVRKEREECNDEFKSSREPRIQRCED</sequence>
<dbReference type="GO" id="GO:0005524">
    <property type="term" value="F:ATP binding"/>
    <property type="evidence" value="ECO:0007669"/>
    <property type="project" value="InterPro"/>
</dbReference>
<dbReference type="InterPro" id="IPR000719">
    <property type="entry name" value="Prot_kinase_dom"/>
</dbReference>
<dbReference type="InterPro" id="IPR011009">
    <property type="entry name" value="Kinase-like_dom_sf"/>
</dbReference>
<dbReference type="PANTHER" id="PTHR47987:SF11">
    <property type="entry name" value="RECEPTOR-LIKE CYTOSOLIC SERINE_THREONINE-PROTEIN KINASE RBK1 ISOFORM X1"/>
    <property type="match status" value="1"/>
</dbReference>
<dbReference type="SMART" id="SM00220">
    <property type="entry name" value="S_TKc"/>
    <property type="match status" value="1"/>
</dbReference>
<evidence type="ECO:0000259" key="1">
    <source>
        <dbReference type="PROSITE" id="PS50011"/>
    </source>
</evidence>
<organism evidence="2 3">
    <name type="scientific">Aquilegia coerulea</name>
    <name type="common">Rocky mountain columbine</name>
    <dbReference type="NCBI Taxonomy" id="218851"/>
    <lineage>
        <taxon>Eukaryota</taxon>
        <taxon>Viridiplantae</taxon>
        <taxon>Streptophyta</taxon>
        <taxon>Embryophyta</taxon>
        <taxon>Tracheophyta</taxon>
        <taxon>Spermatophyta</taxon>
        <taxon>Magnoliopsida</taxon>
        <taxon>Ranunculales</taxon>
        <taxon>Ranunculaceae</taxon>
        <taxon>Thalictroideae</taxon>
        <taxon>Aquilegia</taxon>
    </lineage>
</organism>
<keyword evidence="3" id="KW-1185">Reference proteome</keyword>
<gene>
    <name evidence="2" type="ORF">AQUCO_00700843v1</name>
</gene>
<protein>
    <recommendedName>
        <fullName evidence="1">Protein kinase domain-containing protein</fullName>
    </recommendedName>
</protein>
<dbReference type="STRING" id="218851.A0A2G5ELX6"/>
<name>A0A2G5ELX6_AQUCA</name>